<keyword evidence="1" id="KW-1133">Transmembrane helix</keyword>
<dbReference type="AlphaFoldDB" id="A0A2U2BRG7"/>
<keyword evidence="1" id="KW-0812">Transmembrane</keyword>
<accession>A0A2U2BRG7</accession>
<evidence type="ECO:0000313" key="3">
    <source>
        <dbReference type="Proteomes" id="UP000245168"/>
    </source>
</evidence>
<feature type="transmembrane region" description="Helical" evidence="1">
    <location>
        <begin position="83"/>
        <end position="104"/>
    </location>
</feature>
<gene>
    <name evidence="2" type="ORF">DDZ18_12525</name>
</gene>
<sequence length="145" mass="15564">MPRIFGHDLIAAVAAVAAIYLIGFLIYGVVFQDLWMSLAGVTEADYAGQEWKMALSPVMPILTVIGLSALIEMSGARDIAGHLKVGFFAWLGFAFTALMYGWVYGADYPLGLFAMDAIHVLLGALAAAAVLVWRKTPRIVEAASL</sequence>
<dbReference type="OrthoDB" id="7191819at2"/>
<reference evidence="3" key="1">
    <citation type="submission" date="2018-05" db="EMBL/GenBank/DDBJ databases">
        <authorList>
            <person name="Liu B.-T."/>
        </authorList>
    </citation>
    <scope>NUCLEOTIDE SEQUENCE [LARGE SCALE GENOMIC DNA]</scope>
    <source>
        <strain evidence="3">WD6-1</strain>
    </source>
</reference>
<dbReference type="InterPro" id="IPR013879">
    <property type="entry name" value="DUF1761"/>
</dbReference>
<dbReference type="Proteomes" id="UP000245168">
    <property type="component" value="Unassembled WGS sequence"/>
</dbReference>
<protein>
    <recommendedName>
        <fullName evidence="4">DUF1761 domain-containing protein</fullName>
    </recommendedName>
</protein>
<dbReference type="RefSeq" id="WP_109253740.1">
    <property type="nucleotide sequence ID" value="NZ_QEXV01000006.1"/>
</dbReference>
<organism evidence="2 3">
    <name type="scientific">Marinicauda salina</name>
    <dbReference type="NCBI Taxonomy" id="2135793"/>
    <lineage>
        <taxon>Bacteria</taxon>
        <taxon>Pseudomonadati</taxon>
        <taxon>Pseudomonadota</taxon>
        <taxon>Alphaproteobacteria</taxon>
        <taxon>Maricaulales</taxon>
        <taxon>Maricaulaceae</taxon>
        <taxon>Marinicauda</taxon>
    </lineage>
</organism>
<feature type="transmembrane region" description="Helical" evidence="1">
    <location>
        <begin position="9"/>
        <end position="31"/>
    </location>
</feature>
<keyword evidence="3" id="KW-1185">Reference proteome</keyword>
<comment type="caution">
    <text evidence="2">The sequence shown here is derived from an EMBL/GenBank/DDBJ whole genome shotgun (WGS) entry which is preliminary data.</text>
</comment>
<proteinExistence type="predicted"/>
<evidence type="ECO:0008006" key="4">
    <source>
        <dbReference type="Google" id="ProtNLM"/>
    </source>
</evidence>
<dbReference type="EMBL" id="QEXV01000006">
    <property type="protein sequence ID" value="PWE16586.1"/>
    <property type="molecule type" value="Genomic_DNA"/>
</dbReference>
<dbReference type="Pfam" id="PF08570">
    <property type="entry name" value="DUF1761"/>
    <property type="match status" value="1"/>
</dbReference>
<evidence type="ECO:0000256" key="1">
    <source>
        <dbReference type="SAM" id="Phobius"/>
    </source>
</evidence>
<keyword evidence="1" id="KW-0472">Membrane</keyword>
<name>A0A2U2BRG7_9PROT</name>
<feature type="transmembrane region" description="Helical" evidence="1">
    <location>
        <begin position="51"/>
        <end position="71"/>
    </location>
</feature>
<evidence type="ECO:0000313" key="2">
    <source>
        <dbReference type="EMBL" id="PWE16586.1"/>
    </source>
</evidence>
<feature type="transmembrane region" description="Helical" evidence="1">
    <location>
        <begin position="110"/>
        <end position="133"/>
    </location>
</feature>